<accession>A0ABV4NK82</accession>
<gene>
    <name evidence="2" type="ORF">ACCI51_02855</name>
</gene>
<name>A0ABV4NK82_9GAMM</name>
<evidence type="ECO:0000313" key="2">
    <source>
        <dbReference type="EMBL" id="MFA0789469.1"/>
    </source>
</evidence>
<keyword evidence="3" id="KW-1185">Reference proteome</keyword>
<sequence>MQLKASIGILAAALVLTLSACEQRKKDESMDKSGMGTAETGCCQHAESACAGDVTKSQCDQMSGKFHKDHMCRTDNGKCARKER</sequence>
<comment type="caution">
    <text evidence="2">The sequence shown here is derived from an EMBL/GenBank/DDBJ whole genome shotgun (WGS) entry which is preliminary data.</text>
</comment>
<evidence type="ECO:0000256" key="1">
    <source>
        <dbReference type="SAM" id="SignalP"/>
    </source>
</evidence>
<dbReference type="Proteomes" id="UP001569414">
    <property type="component" value="Unassembled WGS sequence"/>
</dbReference>
<dbReference type="PROSITE" id="PS51257">
    <property type="entry name" value="PROKAR_LIPOPROTEIN"/>
    <property type="match status" value="1"/>
</dbReference>
<proteinExistence type="predicted"/>
<feature type="signal peptide" evidence="1">
    <location>
        <begin position="1"/>
        <end position="20"/>
    </location>
</feature>
<evidence type="ECO:0008006" key="4">
    <source>
        <dbReference type="Google" id="ProtNLM"/>
    </source>
</evidence>
<dbReference type="EMBL" id="JBGMEL010000002">
    <property type="protein sequence ID" value="MFA0789469.1"/>
    <property type="molecule type" value="Genomic_DNA"/>
</dbReference>
<protein>
    <recommendedName>
        <fullName evidence="4">Lipoprotein</fullName>
    </recommendedName>
</protein>
<evidence type="ECO:0000313" key="3">
    <source>
        <dbReference type="Proteomes" id="UP001569414"/>
    </source>
</evidence>
<dbReference type="RefSeq" id="WP_299584857.1">
    <property type="nucleotide sequence ID" value="NZ_JBGMEL010000002.1"/>
</dbReference>
<keyword evidence="1" id="KW-0732">Signal</keyword>
<reference evidence="2 3" key="1">
    <citation type="submission" date="2024-08" db="EMBL/GenBank/DDBJ databases">
        <authorList>
            <person name="Ishaq N."/>
        </authorList>
    </citation>
    <scope>NUCLEOTIDE SEQUENCE [LARGE SCALE GENOMIC DNA]</scope>
    <source>
        <strain evidence="2 3">JCM 30400</strain>
    </source>
</reference>
<organism evidence="2 3">
    <name type="scientific">Microbulbifer echini</name>
    <dbReference type="NCBI Taxonomy" id="1529067"/>
    <lineage>
        <taxon>Bacteria</taxon>
        <taxon>Pseudomonadati</taxon>
        <taxon>Pseudomonadota</taxon>
        <taxon>Gammaproteobacteria</taxon>
        <taxon>Cellvibrionales</taxon>
        <taxon>Microbulbiferaceae</taxon>
        <taxon>Microbulbifer</taxon>
    </lineage>
</organism>
<feature type="chain" id="PRO_5047105250" description="Lipoprotein" evidence="1">
    <location>
        <begin position="21"/>
        <end position="84"/>
    </location>
</feature>